<dbReference type="EMBL" id="ML992504">
    <property type="protein sequence ID" value="KAF2225242.1"/>
    <property type="molecule type" value="Genomic_DNA"/>
</dbReference>
<feature type="region of interest" description="Disordered" evidence="1">
    <location>
        <begin position="257"/>
        <end position="295"/>
    </location>
</feature>
<keyword evidence="2" id="KW-0732">Signal</keyword>
<feature type="compositionally biased region" description="Pro residues" evidence="1">
    <location>
        <begin position="281"/>
        <end position="292"/>
    </location>
</feature>
<dbReference type="AlphaFoldDB" id="A0A6A6GHN3"/>
<evidence type="ECO:0000313" key="3">
    <source>
        <dbReference type="EMBL" id="KAF2225242.1"/>
    </source>
</evidence>
<dbReference type="PANTHER" id="PTHR37981">
    <property type="entry name" value="LIPASE 2"/>
    <property type="match status" value="1"/>
</dbReference>
<evidence type="ECO:0000256" key="1">
    <source>
        <dbReference type="SAM" id="MobiDB-lite"/>
    </source>
</evidence>
<dbReference type="OrthoDB" id="21678at2759"/>
<accession>A0A6A6GHN3</accession>
<dbReference type="InterPro" id="IPR036514">
    <property type="entry name" value="SGNH_hydro_sf"/>
</dbReference>
<organism evidence="3 4">
    <name type="scientific">Elsinoe ampelina</name>
    <dbReference type="NCBI Taxonomy" id="302913"/>
    <lineage>
        <taxon>Eukaryota</taxon>
        <taxon>Fungi</taxon>
        <taxon>Dikarya</taxon>
        <taxon>Ascomycota</taxon>
        <taxon>Pezizomycotina</taxon>
        <taxon>Dothideomycetes</taxon>
        <taxon>Dothideomycetidae</taxon>
        <taxon>Myriangiales</taxon>
        <taxon>Elsinoaceae</taxon>
        <taxon>Elsinoe</taxon>
    </lineage>
</organism>
<proteinExistence type="predicted"/>
<gene>
    <name evidence="3" type="ORF">BDZ85DRAFT_280431</name>
</gene>
<dbReference type="GO" id="GO:0006629">
    <property type="term" value="P:lipid metabolic process"/>
    <property type="evidence" value="ECO:0007669"/>
    <property type="project" value="TreeGrafter"/>
</dbReference>
<name>A0A6A6GHN3_9PEZI</name>
<dbReference type="GO" id="GO:0016788">
    <property type="term" value="F:hydrolase activity, acting on ester bonds"/>
    <property type="evidence" value="ECO:0007669"/>
    <property type="project" value="InterPro"/>
</dbReference>
<evidence type="ECO:0000256" key="2">
    <source>
        <dbReference type="SAM" id="SignalP"/>
    </source>
</evidence>
<keyword evidence="4" id="KW-1185">Reference proteome</keyword>
<evidence type="ECO:0000313" key="4">
    <source>
        <dbReference type="Proteomes" id="UP000799538"/>
    </source>
</evidence>
<dbReference type="SUPFAM" id="SSF52266">
    <property type="entry name" value="SGNH hydrolase"/>
    <property type="match status" value="1"/>
</dbReference>
<dbReference type="CDD" id="cd01823">
    <property type="entry name" value="SEST_like"/>
    <property type="match status" value="1"/>
</dbReference>
<protein>
    <submittedName>
        <fullName evidence="3">SGNH hydrolase-type esterase domain-containing protein</fullName>
    </submittedName>
</protein>
<dbReference type="Proteomes" id="UP000799538">
    <property type="component" value="Unassembled WGS sequence"/>
</dbReference>
<dbReference type="Gene3D" id="3.40.50.1110">
    <property type="entry name" value="SGNH hydrolase"/>
    <property type="match status" value="1"/>
</dbReference>
<feature type="chain" id="PRO_5025610446" evidence="2">
    <location>
        <begin position="17"/>
        <end position="438"/>
    </location>
</feature>
<feature type="signal peptide" evidence="2">
    <location>
        <begin position="1"/>
        <end position="16"/>
    </location>
</feature>
<sequence length="438" mass="48572">MDTLLLVFAAASAISAIPHLLPRQDQSSILPWATIGDSWASSVAYSDDVAFDGNRDNCLRSKESYTYQLEQDASWRQDGQNLRFAACSGARLGDMAREGGQFQVRKTGDPRILIMTAGGNDALFADVAVDCIYRPDPREDYGEPFPGEGRCKASLERSSAFMDNNLGLELEKVYDEIFRNYQDQASDLTVYHTSYVHFFNVNDNWCNDYNFGVVPDVPFRPPRNQKLNVELRTSMNDLVEKMNRIIEQSVNAYQGKLQSQPKLLRRQKDLSDTGPVIPDRPTSPPPSSPPTQPFISPIQPTIAKRSLGYINVSPRFDGHRFCEDESSGRKQYYGDDVWFWNLRAAFAQEPEGEDVPPLSAEEQLEVQELGIMSGLGGGNDIKNGWRLRPFHPKAPGNAAFKDVIIARLRDDQISGVRSVGSVVGGAIAGILGSGGRPS</sequence>
<dbReference type="InterPro" id="IPR037460">
    <property type="entry name" value="SEST-like"/>
</dbReference>
<keyword evidence="3" id="KW-0378">Hydrolase</keyword>
<dbReference type="PANTHER" id="PTHR37981:SF1">
    <property type="entry name" value="SGNH HYDROLASE-TYPE ESTERASE DOMAIN-CONTAINING PROTEIN"/>
    <property type="match status" value="1"/>
</dbReference>
<reference evidence="4" key="1">
    <citation type="journal article" date="2020" name="Stud. Mycol.">
        <title>101 Dothideomycetes genomes: A test case for predicting lifestyles and emergence of pathogens.</title>
        <authorList>
            <person name="Haridas S."/>
            <person name="Albert R."/>
            <person name="Binder M."/>
            <person name="Bloem J."/>
            <person name="LaButti K."/>
            <person name="Salamov A."/>
            <person name="Andreopoulos B."/>
            <person name="Baker S."/>
            <person name="Barry K."/>
            <person name="Bills G."/>
            <person name="Bluhm B."/>
            <person name="Cannon C."/>
            <person name="Castanera R."/>
            <person name="Culley D."/>
            <person name="Daum C."/>
            <person name="Ezra D."/>
            <person name="Gonzalez J."/>
            <person name="Henrissat B."/>
            <person name="Kuo A."/>
            <person name="Liang C."/>
            <person name="Lipzen A."/>
            <person name="Lutzoni F."/>
            <person name="Magnuson J."/>
            <person name="Mondo S."/>
            <person name="Nolan M."/>
            <person name="Ohm R."/>
            <person name="Pangilinan J."/>
            <person name="Park H.-J."/>
            <person name="Ramirez L."/>
            <person name="Alfaro M."/>
            <person name="Sun H."/>
            <person name="Tritt A."/>
            <person name="Yoshinaga Y."/>
            <person name="Zwiers L.-H."/>
            <person name="Turgeon B."/>
            <person name="Goodwin S."/>
            <person name="Spatafora J."/>
            <person name="Crous P."/>
            <person name="Grigoriev I."/>
        </authorList>
    </citation>
    <scope>NUCLEOTIDE SEQUENCE [LARGE SCALE GENOMIC DNA]</scope>
    <source>
        <strain evidence="4">CECT 20119</strain>
    </source>
</reference>